<evidence type="ECO:0000313" key="1">
    <source>
        <dbReference type="EMBL" id="GIY58213.1"/>
    </source>
</evidence>
<protein>
    <submittedName>
        <fullName evidence="1">Uncharacterized protein</fullName>
    </submittedName>
</protein>
<gene>
    <name evidence="1" type="ORF">CEXT_694251</name>
</gene>
<organism evidence="1 2">
    <name type="scientific">Caerostris extrusa</name>
    <name type="common">Bark spider</name>
    <name type="synonym">Caerostris bankana</name>
    <dbReference type="NCBI Taxonomy" id="172846"/>
    <lineage>
        <taxon>Eukaryota</taxon>
        <taxon>Metazoa</taxon>
        <taxon>Ecdysozoa</taxon>
        <taxon>Arthropoda</taxon>
        <taxon>Chelicerata</taxon>
        <taxon>Arachnida</taxon>
        <taxon>Araneae</taxon>
        <taxon>Araneomorphae</taxon>
        <taxon>Entelegynae</taxon>
        <taxon>Araneoidea</taxon>
        <taxon>Araneidae</taxon>
        <taxon>Caerostris</taxon>
    </lineage>
</organism>
<evidence type="ECO:0000313" key="2">
    <source>
        <dbReference type="Proteomes" id="UP001054945"/>
    </source>
</evidence>
<comment type="caution">
    <text evidence="1">The sequence shown here is derived from an EMBL/GenBank/DDBJ whole genome shotgun (WGS) entry which is preliminary data.</text>
</comment>
<sequence>MEKPKNLDKLVLQDTQLTELLEFWRKEIDEMHQNFNIYVQHWSTEKDQFFCMTKPDCMSHKIERIGITKLGLTNLLTDKLSLFQAHRQLPA</sequence>
<keyword evidence="2" id="KW-1185">Reference proteome</keyword>
<accession>A0AAV4UK99</accession>
<dbReference type="Proteomes" id="UP001054945">
    <property type="component" value="Unassembled WGS sequence"/>
</dbReference>
<proteinExistence type="predicted"/>
<dbReference type="AlphaFoldDB" id="A0AAV4UK99"/>
<reference evidence="1 2" key="1">
    <citation type="submission" date="2021-06" db="EMBL/GenBank/DDBJ databases">
        <title>Caerostris extrusa draft genome.</title>
        <authorList>
            <person name="Kono N."/>
            <person name="Arakawa K."/>
        </authorList>
    </citation>
    <scope>NUCLEOTIDE SEQUENCE [LARGE SCALE GENOMIC DNA]</scope>
</reference>
<dbReference type="EMBL" id="BPLR01013036">
    <property type="protein sequence ID" value="GIY58213.1"/>
    <property type="molecule type" value="Genomic_DNA"/>
</dbReference>
<name>A0AAV4UK99_CAEEX</name>